<organism evidence="5 6">
    <name type="scientific">Acer saccharum</name>
    <name type="common">Sugar maple</name>
    <dbReference type="NCBI Taxonomy" id="4024"/>
    <lineage>
        <taxon>Eukaryota</taxon>
        <taxon>Viridiplantae</taxon>
        <taxon>Streptophyta</taxon>
        <taxon>Embryophyta</taxon>
        <taxon>Tracheophyta</taxon>
        <taxon>Spermatophyta</taxon>
        <taxon>Magnoliopsida</taxon>
        <taxon>eudicotyledons</taxon>
        <taxon>Gunneridae</taxon>
        <taxon>Pentapetalae</taxon>
        <taxon>rosids</taxon>
        <taxon>malvids</taxon>
        <taxon>Sapindales</taxon>
        <taxon>Sapindaceae</taxon>
        <taxon>Hippocastanoideae</taxon>
        <taxon>Acereae</taxon>
        <taxon>Acer</taxon>
    </lineage>
</organism>
<feature type="region of interest" description="Disordered" evidence="2">
    <location>
        <begin position="321"/>
        <end position="340"/>
    </location>
</feature>
<feature type="region of interest" description="Disordered" evidence="2">
    <location>
        <begin position="240"/>
        <end position="259"/>
    </location>
</feature>
<evidence type="ECO:0000313" key="6">
    <source>
        <dbReference type="Proteomes" id="UP001168877"/>
    </source>
</evidence>
<dbReference type="InterPro" id="IPR004343">
    <property type="entry name" value="Plus-3_dom"/>
</dbReference>
<dbReference type="SUPFAM" id="SSF47592">
    <property type="entry name" value="SWIB/MDM2 domain"/>
    <property type="match status" value="1"/>
</dbReference>
<evidence type="ECO:0000313" key="5">
    <source>
        <dbReference type="EMBL" id="KAK0588677.1"/>
    </source>
</evidence>
<protein>
    <recommendedName>
        <fullName evidence="7">DUF4283 domain-containing protein</fullName>
    </recommendedName>
</protein>
<dbReference type="InterPro" id="IPR025558">
    <property type="entry name" value="DUF4283"/>
</dbReference>
<dbReference type="Pfam" id="PF03126">
    <property type="entry name" value="Plus-3"/>
    <property type="match status" value="1"/>
</dbReference>
<dbReference type="SMART" id="SM00719">
    <property type="entry name" value="Plus3"/>
    <property type="match status" value="1"/>
</dbReference>
<evidence type="ECO:0000256" key="2">
    <source>
        <dbReference type="SAM" id="MobiDB-lite"/>
    </source>
</evidence>
<feature type="compositionally biased region" description="Acidic residues" evidence="2">
    <location>
        <begin position="329"/>
        <end position="340"/>
    </location>
</feature>
<keyword evidence="1" id="KW-0175">Coiled coil</keyword>
<dbReference type="Gene3D" id="3.90.70.200">
    <property type="entry name" value="Plus-3 domain"/>
    <property type="match status" value="1"/>
</dbReference>
<dbReference type="InterPro" id="IPR003121">
    <property type="entry name" value="SWIB_MDM2_domain"/>
</dbReference>
<dbReference type="Proteomes" id="UP001168877">
    <property type="component" value="Unassembled WGS sequence"/>
</dbReference>
<dbReference type="GO" id="GO:0003677">
    <property type="term" value="F:DNA binding"/>
    <property type="evidence" value="ECO:0007669"/>
    <property type="project" value="InterPro"/>
</dbReference>
<dbReference type="CDD" id="cd10567">
    <property type="entry name" value="SWIB-MDM2_like"/>
    <property type="match status" value="1"/>
</dbReference>
<accession>A0AA39SD05</accession>
<evidence type="ECO:0000259" key="4">
    <source>
        <dbReference type="PROSITE" id="PS51925"/>
    </source>
</evidence>
<gene>
    <name evidence="5" type="ORF">LWI29_004065</name>
</gene>
<dbReference type="Gene3D" id="1.10.245.10">
    <property type="entry name" value="SWIB/MDM2 domain"/>
    <property type="match status" value="1"/>
</dbReference>
<dbReference type="InterPro" id="IPR058668">
    <property type="entry name" value="NERD_dom"/>
</dbReference>
<keyword evidence="6" id="KW-1185">Reference proteome</keyword>
<evidence type="ECO:0000256" key="1">
    <source>
        <dbReference type="SAM" id="Coils"/>
    </source>
</evidence>
<dbReference type="PANTHER" id="PTHR46851:SF23">
    <property type="entry name" value="SWIB_MDM2 DOMAIN-CONTAINING PROTEIN"/>
    <property type="match status" value="1"/>
</dbReference>
<dbReference type="EMBL" id="JAUESC010000381">
    <property type="protein sequence ID" value="KAK0588677.1"/>
    <property type="molecule type" value="Genomic_DNA"/>
</dbReference>
<reference evidence="5" key="2">
    <citation type="submission" date="2023-06" db="EMBL/GenBank/DDBJ databases">
        <authorList>
            <person name="Swenson N.G."/>
            <person name="Wegrzyn J.L."/>
            <person name="Mcevoy S.L."/>
        </authorList>
    </citation>
    <scope>NUCLEOTIDE SEQUENCE</scope>
    <source>
        <strain evidence="5">NS2018</strain>
        <tissue evidence="5">Leaf</tissue>
    </source>
</reference>
<dbReference type="AlphaFoldDB" id="A0AA39SD05"/>
<evidence type="ECO:0008006" key="7">
    <source>
        <dbReference type="Google" id="ProtNLM"/>
    </source>
</evidence>
<name>A0AA39SD05_ACESA</name>
<sequence length="858" mass="98400">MDGLSNPKTVIKSYAQAISSAIAPISSAPKKKGDYVAIKVNPKAYEERLKLCNYSLIGRVVLSKGEEPWKILALKEKLQSIWKLNSLWRLISLGRGFFQILLNSEEDKAQVWGIGSLHLKPGVLRLQTWTQNFNPNTQRTTNAQIWVRFYDLPWEFWHPQILSDMARGVGIPLKFDRATLEGDYGHFARMLIDVDLSKPLPDSIMIEVGEDCLFPTLYFENVPSFCSHCLSEKNNSRRFLLSSSNAPDQPDYNSTGIEEEEIENQRSGLFLNRNSESKVDFHDRDTVEFLFYDYWEIIKKEEGLTSEQVISAYNKLQKSSDSIEHDEVNEGTSESDDESQLDVFDDDIDGCKQIGRRNRMKGQLSTMKRKAISKKKEFIGWGSEPLLEFLASIGKDTGTEMSQYAVVDIITEYCRKNKLFDPEKSKKINFDARLIALLRRKSANRNNLYNLLTPHLAENLELSEDELKFRPENIDEDDLVPRKRQQRLDSTEKSNTKAEVVNVRKSCFASIVPENIKLLYLRKSLVDELSKQLETFEAKVVGTFVRVKSDPNDFLQKNSHMLSQVTGVQKTSTMNSEIMLLVCNAVKEVPIRRLSDDNFSEEECEDLCQRVKTGMHKRPTVVELEQKARSLHEEITKHWILRELVLLQKRIDRANEKGWRRELYEYLDSLQLLRKPEEQSRLLREVPKVIADDVYPEPILEEVTVKDEQEQNDLVLGDATIKDEQAQNDPVFGDATIKDEQDRNDGLSESALLRTTETPCCDLKCNGTSCCQNGATNAAGIQTKDECNSSSSDSDKPVHVVGTKELVSVIKDPRDCKSIMQYLQKEKKELQSVVKDLNKYNYAVKDVRKDMKQLREQV</sequence>
<dbReference type="SUPFAM" id="SSF159042">
    <property type="entry name" value="Plus3-like"/>
    <property type="match status" value="1"/>
</dbReference>
<comment type="caution">
    <text evidence="5">The sequence shown here is derived from an EMBL/GenBank/DDBJ whole genome shotgun (WGS) entry which is preliminary data.</text>
</comment>
<dbReference type="Pfam" id="PF14111">
    <property type="entry name" value="DUF4283"/>
    <property type="match status" value="1"/>
</dbReference>
<dbReference type="Pfam" id="PF02201">
    <property type="entry name" value="SWIB"/>
    <property type="match status" value="1"/>
</dbReference>
<dbReference type="PROSITE" id="PS51360">
    <property type="entry name" value="PLUS3"/>
    <property type="match status" value="1"/>
</dbReference>
<dbReference type="InterPro" id="IPR045894">
    <property type="entry name" value="At5g08430-like"/>
</dbReference>
<evidence type="ECO:0000259" key="3">
    <source>
        <dbReference type="PROSITE" id="PS51360"/>
    </source>
</evidence>
<dbReference type="PANTHER" id="PTHR46851">
    <property type="entry name" value="OS01G0884500 PROTEIN"/>
    <property type="match status" value="1"/>
</dbReference>
<dbReference type="PROSITE" id="PS51925">
    <property type="entry name" value="SWIB_MDM2"/>
    <property type="match status" value="1"/>
</dbReference>
<dbReference type="InterPro" id="IPR036128">
    <property type="entry name" value="Plus3-like_sf"/>
</dbReference>
<feature type="domain" description="Plus3" evidence="3">
    <location>
        <begin position="510"/>
        <end position="636"/>
    </location>
</feature>
<proteinExistence type="predicted"/>
<feature type="domain" description="DM2" evidence="4">
    <location>
        <begin position="375"/>
        <end position="458"/>
    </location>
</feature>
<reference evidence="5" key="1">
    <citation type="journal article" date="2022" name="Plant J.">
        <title>Strategies of tolerance reflected in two North American maple genomes.</title>
        <authorList>
            <person name="McEvoy S.L."/>
            <person name="Sezen U.U."/>
            <person name="Trouern-Trend A."/>
            <person name="McMahon S.M."/>
            <person name="Schaberg P.G."/>
            <person name="Yang J."/>
            <person name="Wegrzyn J.L."/>
            <person name="Swenson N.G."/>
        </authorList>
    </citation>
    <scope>NUCLEOTIDE SEQUENCE</scope>
    <source>
        <strain evidence="5">NS2018</strain>
    </source>
</reference>
<feature type="coiled-coil region" evidence="1">
    <location>
        <begin position="820"/>
        <end position="857"/>
    </location>
</feature>
<dbReference type="Pfam" id="PF25980">
    <property type="entry name" value="NERD_plant"/>
    <property type="match status" value="1"/>
</dbReference>
<dbReference type="InterPro" id="IPR036885">
    <property type="entry name" value="SWIB_MDM2_dom_sf"/>
</dbReference>